<dbReference type="PANTHER" id="PTHR43140">
    <property type="entry name" value="TYPE-1 RESTRICTION ENZYME ECOKI SPECIFICITY PROTEIN"/>
    <property type="match status" value="1"/>
</dbReference>
<dbReference type="EMBL" id="CP063088">
    <property type="protein sequence ID" value="QOQ98908.1"/>
    <property type="molecule type" value="Genomic_DNA"/>
</dbReference>
<dbReference type="REBASE" id="451385">
    <property type="entry name" value="S.Cla218ORF4060P"/>
</dbReference>
<evidence type="ECO:0000259" key="4">
    <source>
        <dbReference type="Pfam" id="PF01420"/>
    </source>
</evidence>
<keyword evidence="5" id="KW-0378">Hydrolase</keyword>
<dbReference type="AlphaFoldDB" id="A0A7M1MD58"/>
<keyword evidence="2" id="KW-0680">Restriction system</keyword>
<dbReference type="GO" id="GO:0004519">
    <property type="term" value="F:endonuclease activity"/>
    <property type="evidence" value="ECO:0007669"/>
    <property type="project" value="UniProtKB-KW"/>
</dbReference>
<dbReference type="GO" id="GO:0003677">
    <property type="term" value="F:DNA binding"/>
    <property type="evidence" value="ECO:0007669"/>
    <property type="project" value="UniProtKB-KW"/>
</dbReference>
<feature type="domain" description="Type I restriction modification DNA specificity" evidence="4">
    <location>
        <begin position="13"/>
        <end position="189"/>
    </location>
</feature>
<evidence type="ECO:0000256" key="1">
    <source>
        <dbReference type="ARBA" id="ARBA00010923"/>
    </source>
</evidence>
<dbReference type="PANTHER" id="PTHR43140:SF1">
    <property type="entry name" value="TYPE I RESTRICTION ENZYME ECOKI SPECIFICITY SUBUNIT"/>
    <property type="match status" value="1"/>
</dbReference>
<keyword evidence="3" id="KW-0238">DNA-binding</keyword>
<accession>A0A7M1MD58</accession>
<dbReference type="CDD" id="cd17281">
    <property type="entry name" value="RMtype1_S_HpyAXIII_TRD1-CR1_like"/>
    <property type="match status" value="1"/>
</dbReference>
<sequence>MNKIEKLLKELCPNGVEFKKLDEIFDIKNGYTPSKANKDFWNDGTIPWFRMDDIRTNGRILSDSLQHITKQALKGGKIFPKNSIIISTTATIGEHALVVVESMANQQFTYLSKKANCDLSIDMKFIYYYCFILGEWCRQNTNISGFASVDMKSFKKFQIPIPPLEVQEEIVKILDTFTKLEAELEAELEARRRQYEYYRNKLLSFEYLDKNGGGYELKMLGEVCEIIAGGDVPKDNFSEIRTENFNIPILSNGVNEKSLYGYTNLPKITKPSITISARGTIGWVNFCDYTFFPIVRLLVLTPKIAVNTKFLYYVMKTKENNYNIETSGIPQLTKPMIEKIQIQIPPFATQEKIVSILDKFHTLTTDLQSGIPAEIKARKKQYEYYRNKLLTFKEAI</sequence>
<organism evidence="5 6">
    <name type="scientific">Campylobacter lari</name>
    <dbReference type="NCBI Taxonomy" id="201"/>
    <lineage>
        <taxon>Bacteria</taxon>
        <taxon>Pseudomonadati</taxon>
        <taxon>Campylobacterota</taxon>
        <taxon>Epsilonproteobacteria</taxon>
        <taxon>Campylobacterales</taxon>
        <taxon>Campylobacteraceae</taxon>
        <taxon>Campylobacter</taxon>
    </lineage>
</organism>
<reference evidence="5 6" key="1">
    <citation type="submission" date="2020-10" db="EMBL/GenBank/DDBJ databases">
        <title>Campylobacter and Helicobacter PacBio genomes.</title>
        <authorList>
            <person name="Lane C."/>
        </authorList>
    </citation>
    <scope>NUCLEOTIDE SEQUENCE [LARGE SCALE GENOMIC DNA]</scope>
    <source>
        <strain evidence="5 6">2014D-0218</strain>
    </source>
</reference>
<feature type="domain" description="Type I restriction modification DNA specificity" evidence="4">
    <location>
        <begin position="215"/>
        <end position="376"/>
    </location>
</feature>
<dbReference type="InterPro" id="IPR044946">
    <property type="entry name" value="Restrct_endonuc_typeI_TRD_sf"/>
</dbReference>
<dbReference type="SUPFAM" id="SSF116734">
    <property type="entry name" value="DNA methylase specificity domain"/>
    <property type="match status" value="2"/>
</dbReference>
<dbReference type="Gene3D" id="3.90.220.20">
    <property type="entry name" value="DNA methylase specificity domains"/>
    <property type="match status" value="2"/>
</dbReference>
<comment type="similarity">
    <text evidence="1">Belongs to the type-I restriction system S methylase family.</text>
</comment>
<dbReference type="Proteomes" id="UP000594890">
    <property type="component" value="Chromosome"/>
</dbReference>
<evidence type="ECO:0000313" key="6">
    <source>
        <dbReference type="Proteomes" id="UP000594890"/>
    </source>
</evidence>
<dbReference type="Pfam" id="PF01420">
    <property type="entry name" value="Methylase_S"/>
    <property type="match status" value="2"/>
</dbReference>
<dbReference type="InterPro" id="IPR000055">
    <property type="entry name" value="Restrct_endonuc_typeI_TRD"/>
</dbReference>
<keyword evidence="5" id="KW-0255">Endonuclease</keyword>
<evidence type="ECO:0000256" key="3">
    <source>
        <dbReference type="ARBA" id="ARBA00023125"/>
    </source>
</evidence>
<dbReference type="Gene3D" id="1.10.287.1120">
    <property type="entry name" value="Bipartite methylase S protein"/>
    <property type="match status" value="1"/>
</dbReference>
<keyword evidence="5" id="KW-0540">Nuclease</keyword>
<dbReference type="InterPro" id="IPR051212">
    <property type="entry name" value="Type-I_RE_S_subunit"/>
</dbReference>
<evidence type="ECO:0000256" key="2">
    <source>
        <dbReference type="ARBA" id="ARBA00022747"/>
    </source>
</evidence>
<evidence type="ECO:0000313" key="5">
    <source>
        <dbReference type="EMBL" id="QOQ98908.1"/>
    </source>
</evidence>
<name>A0A7M1MD58_CAMLA</name>
<dbReference type="GO" id="GO:0009307">
    <property type="term" value="P:DNA restriction-modification system"/>
    <property type="evidence" value="ECO:0007669"/>
    <property type="project" value="UniProtKB-KW"/>
</dbReference>
<protein>
    <submittedName>
        <fullName evidence="5">Restriction endonuclease subunit S</fullName>
    </submittedName>
</protein>
<dbReference type="CDD" id="cd17291">
    <property type="entry name" value="RMtype1_S_MgeORF438P-TRD-CR_like"/>
    <property type="match status" value="1"/>
</dbReference>
<gene>
    <name evidence="5" type="ORF">HW242_04065</name>
</gene>
<proteinExistence type="inferred from homology"/>